<sequence length="146" mass="16212">MLLIFTIDSTNASKKFSRELANFSTSAIVVGLVNRAWSEVKMLFLSISLGDGSRFDPAFFTLLCMGQTILNPAANEGFIDGSTSVKLLKLWILFWKDEQWEKPSVWAPVIPLTRTTASLAARAKMSAQETTPGHIFSTFLFAWSIT</sequence>
<dbReference type="Proteomes" id="UP000325081">
    <property type="component" value="Unassembled WGS sequence"/>
</dbReference>
<evidence type="ECO:0000313" key="2">
    <source>
        <dbReference type="Proteomes" id="UP000325081"/>
    </source>
</evidence>
<dbReference type="EMBL" id="BKCP01004849">
    <property type="protein sequence ID" value="GER33990.1"/>
    <property type="molecule type" value="Genomic_DNA"/>
</dbReference>
<comment type="caution">
    <text evidence="1">The sequence shown here is derived from an EMBL/GenBank/DDBJ whole genome shotgun (WGS) entry which is preliminary data.</text>
</comment>
<accession>A0A5A7PMK0</accession>
<keyword evidence="2" id="KW-1185">Reference proteome</keyword>
<proteinExistence type="predicted"/>
<evidence type="ECO:0000313" key="1">
    <source>
        <dbReference type="EMBL" id="GER33990.1"/>
    </source>
</evidence>
<gene>
    <name evidence="1" type="ORF">STAS_10173</name>
</gene>
<dbReference type="AlphaFoldDB" id="A0A5A7PMK0"/>
<organism evidence="1 2">
    <name type="scientific">Striga asiatica</name>
    <name type="common">Asiatic witchweed</name>
    <name type="synonym">Buchnera asiatica</name>
    <dbReference type="NCBI Taxonomy" id="4170"/>
    <lineage>
        <taxon>Eukaryota</taxon>
        <taxon>Viridiplantae</taxon>
        <taxon>Streptophyta</taxon>
        <taxon>Embryophyta</taxon>
        <taxon>Tracheophyta</taxon>
        <taxon>Spermatophyta</taxon>
        <taxon>Magnoliopsida</taxon>
        <taxon>eudicotyledons</taxon>
        <taxon>Gunneridae</taxon>
        <taxon>Pentapetalae</taxon>
        <taxon>asterids</taxon>
        <taxon>lamiids</taxon>
        <taxon>Lamiales</taxon>
        <taxon>Orobanchaceae</taxon>
        <taxon>Buchnereae</taxon>
        <taxon>Striga</taxon>
    </lineage>
</organism>
<reference evidence="2" key="1">
    <citation type="journal article" date="2019" name="Curr. Biol.">
        <title>Genome Sequence of Striga asiatica Provides Insight into the Evolution of Plant Parasitism.</title>
        <authorList>
            <person name="Yoshida S."/>
            <person name="Kim S."/>
            <person name="Wafula E.K."/>
            <person name="Tanskanen J."/>
            <person name="Kim Y.M."/>
            <person name="Honaas L."/>
            <person name="Yang Z."/>
            <person name="Spallek T."/>
            <person name="Conn C.E."/>
            <person name="Ichihashi Y."/>
            <person name="Cheong K."/>
            <person name="Cui S."/>
            <person name="Der J.P."/>
            <person name="Gundlach H."/>
            <person name="Jiao Y."/>
            <person name="Hori C."/>
            <person name="Ishida J.K."/>
            <person name="Kasahara H."/>
            <person name="Kiba T."/>
            <person name="Kim M.S."/>
            <person name="Koo N."/>
            <person name="Laohavisit A."/>
            <person name="Lee Y.H."/>
            <person name="Lumba S."/>
            <person name="McCourt P."/>
            <person name="Mortimer J.C."/>
            <person name="Mutuku J.M."/>
            <person name="Nomura T."/>
            <person name="Sasaki-Sekimoto Y."/>
            <person name="Seto Y."/>
            <person name="Wang Y."/>
            <person name="Wakatake T."/>
            <person name="Sakakibara H."/>
            <person name="Demura T."/>
            <person name="Yamaguchi S."/>
            <person name="Yoneyama K."/>
            <person name="Manabe R.I."/>
            <person name="Nelson D.C."/>
            <person name="Schulman A.H."/>
            <person name="Timko M.P."/>
            <person name="dePamphilis C.W."/>
            <person name="Choi D."/>
            <person name="Shirasu K."/>
        </authorList>
    </citation>
    <scope>NUCLEOTIDE SEQUENCE [LARGE SCALE GENOMIC DNA]</scope>
    <source>
        <strain evidence="2">cv. UVA1</strain>
    </source>
</reference>
<protein>
    <submittedName>
        <fullName evidence="1">Transcription factor jumonji (Jmj) family protein</fullName>
    </submittedName>
</protein>
<name>A0A5A7PMK0_STRAF</name>